<evidence type="ECO:0000313" key="4">
    <source>
        <dbReference type="Proteomes" id="UP000262621"/>
    </source>
</evidence>
<gene>
    <name evidence="3" type="ORF">D0Q02_03110</name>
</gene>
<dbReference type="Pfam" id="PF00535">
    <property type="entry name" value="Glycos_transf_2"/>
    <property type="match status" value="1"/>
</dbReference>
<keyword evidence="4" id="KW-1185">Reference proteome</keyword>
<dbReference type="InterPro" id="IPR001173">
    <property type="entry name" value="Glyco_trans_2-like"/>
</dbReference>
<dbReference type="CDD" id="cd00761">
    <property type="entry name" value="Glyco_tranf_GTA_type"/>
    <property type="match status" value="1"/>
</dbReference>
<dbReference type="GO" id="GO:0016740">
    <property type="term" value="F:transferase activity"/>
    <property type="evidence" value="ECO:0007669"/>
    <property type="project" value="UniProtKB-KW"/>
</dbReference>
<dbReference type="PANTHER" id="PTHR43685">
    <property type="entry name" value="GLYCOSYLTRANSFERASE"/>
    <property type="match status" value="1"/>
</dbReference>
<sequence length="375" mass="41131">MWPTPRATGSPTVGRRRRRTRSPPGRSRTRRKRPVGRNPCQRESPVVAEPVRHVDQTGSDSTVSVVIPTIGRPSLRRAVQSALGQTRPPHEVLVVFDGQARDHAARWRDRWPDAPVRIVVADGGGPTATRTAGVRAATGTLIGFLDDDDEWLPTKLAEQVTRHDALCAEIAYPVVIAQCVDVDEEGRVLFVPKPVTGVHPLGDRLFRRTSVRQRTALGGSSAILAPRELLLAEPLNPAINLHEDWEWLLRADRRADVRVTVVERPLLRYLLNRPGTSAGSPGKGWWESVAFGRSADLSPRALGDFLITVSAPIAAARGSRRDAWSIAALAVREGRPGLPAVSMFLLLMTTPARFRWAAAALLQRLRHRGDPGSQP</sequence>
<dbReference type="Proteomes" id="UP000262621">
    <property type="component" value="Unassembled WGS sequence"/>
</dbReference>
<feature type="region of interest" description="Disordered" evidence="1">
    <location>
        <begin position="1"/>
        <end position="48"/>
    </location>
</feature>
<evidence type="ECO:0000313" key="3">
    <source>
        <dbReference type="EMBL" id="RFS48475.1"/>
    </source>
</evidence>
<dbReference type="InterPro" id="IPR050834">
    <property type="entry name" value="Glycosyltransf_2"/>
</dbReference>
<feature type="domain" description="Glycosyltransferase 2-like" evidence="2">
    <location>
        <begin position="64"/>
        <end position="190"/>
    </location>
</feature>
<dbReference type="InterPro" id="IPR029044">
    <property type="entry name" value="Nucleotide-diphossugar_trans"/>
</dbReference>
<dbReference type="EMBL" id="QVFU01000001">
    <property type="protein sequence ID" value="RFS48475.1"/>
    <property type="molecule type" value="Genomic_DNA"/>
</dbReference>
<evidence type="ECO:0000256" key="1">
    <source>
        <dbReference type="SAM" id="MobiDB-lite"/>
    </source>
</evidence>
<name>A0A372G627_9ACTN</name>
<comment type="caution">
    <text evidence="3">The sequence shown here is derived from an EMBL/GenBank/DDBJ whole genome shotgun (WGS) entry which is preliminary data.</text>
</comment>
<keyword evidence="3" id="KW-0808">Transferase</keyword>
<dbReference type="SUPFAM" id="SSF53448">
    <property type="entry name" value="Nucleotide-diphospho-sugar transferases"/>
    <property type="match status" value="1"/>
</dbReference>
<proteinExistence type="predicted"/>
<dbReference type="AlphaFoldDB" id="A0A372G627"/>
<feature type="compositionally biased region" description="Basic residues" evidence="1">
    <location>
        <begin position="14"/>
        <end position="35"/>
    </location>
</feature>
<dbReference type="Gene3D" id="3.90.550.10">
    <property type="entry name" value="Spore Coat Polysaccharide Biosynthesis Protein SpsA, Chain A"/>
    <property type="match status" value="1"/>
</dbReference>
<accession>A0A372G627</accession>
<protein>
    <submittedName>
        <fullName evidence="3">Glycosyltransferase family 2 protein</fullName>
    </submittedName>
</protein>
<reference evidence="3 4" key="1">
    <citation type="submission" date="2018-08" db="EMBL/GenBank/DDBJ databases">
        <title>Verrucosispora craniellae sp. nov., isolated from a marine sponge in the South China Sea.</title>
        <authorList>
            <person name="Li L."/>
            <person name="Lin H.W."/>
        </authorList>
    </citation>
    <scope>NUCLEOTIDE SEQUENCE [LARGE SCALE GENOMIC DNA]</scope>
    <source>
        <strain evidence="3 4">LHW63014</strain>
    </source>
</reference>
<dbReference type="PANTHER" id="PTHR43685:SF2">
    <property type="entry name" value="GLYCOSYLTRANSFERASE 2-LIKE DOMAIN-CONTAINING PROTEIN"/>
    <property type="match status" value="1"/>
</dbReference>
<organism evidence="3 4">
    <name type="scientific">Micromonospora craniellae</name>
    <dbReference type="NCBI Taxonomy" id="2294034"/>
    <lineage>
        <taxon>Bacteria</taxon>
        <taxon>Bacillati</taxon>
        <taxon>Actinomycetota</taxon>
        <taxon>Actinomycetes</taxon>
        <taxon>Micromonosporales</taxon>
        <taxon>Micromonosporaceae</taxon>
        <taxon>Micromonospora</taxon>
    </lineage>
</organism>
<evidence type="ECO:0000259" key="2">
    <source>
        <dbReference type="Pfam" id="PF00535"/>
    </source>
</evidence>